<keyword evidence="6" id="KW-0378">Hydrolase</keyword>
<organism evidence="6 7">
    <name type="scientific">Candidatus Thiodiazotropha endolucinida</name>
    <dbReference type="NCBI Taxonomy" id="1655433"/>
    <lineage>
        <taxon>Bacteria</taxon>
        <taxon>Pseudomonadati</taxon>
        <taxon>Pseudomonadota</taxon>
        <taxon>Gammaproteobacteria</taxon>
        <taxon>Chromatiales</taxon>
        <taxon>Sedimenticolaceae</taxon>
        <taxon>Candidatus Thiodiazotropha</taxon>
    </lineage>
</organism>
<dbReference type="GO" id="GO:1902495">
    <property type="term" value="C:transmembrane transporter complex"/>
    <property type="evidence" value="ECO:0007669"/>
    <property type="project" value="UniProtKB-ARBA"/>
</dbReference>
<dbReference type="EC" id="3.6.3.-" evidence="6"/>
<dbReference type="GO" id="GO:0016887">
    <property type="term" value="F:ATP hydrolysis activity"/>
    <property type="evidence" value="ECO:0007669"/>
    <property type="project" value="InterPro"/>
</dbReference>
<dbReference type="Gene3D" id="3.40.50.300">
    <property type="entry name" value="P-loop containing nucleotide triphosphate hydrolases"/>
    <property type="match status" value="1"/>
</dbReference>
<evidence type="ECO:0000256" key="4">
    <source>
        <dbReference type="ARBA" id="ARBA00038388"/>
    </source>
</evidence>
<dbReference type="PANTHER" id="PTHR24220:SF86">
    <property type="entry name" value="ABC TRANSPORTER ABCH.1"/>
    <property type="match status" value="1"/>
</dbReference>
<protein>
    <submittedName>
        <fullName evidence="6">Macrolide export ATP-binding/permease protein MacB</fullName>
        <ecNumber evidence="6">3.6.3.-</ecNumber>
    </submittedName>
</protein>
<dbReference type="CDD" id="cd03255">
    <property type="entry name" value="ABC_MJ0796_LolCDE_FtsE"/>
    <property type="match status" value="1"/>
</dbReference>
<dbReference type="InterPro" id="IPR003439">
    <property type="entry name" value="ABC_transporter-like_ATP-bd"/>
</dbReference>
<dbReference type="InterPro" id="IPR017911">
    <property type="entry name" value="MacB-like_ATP-bd"/>
</dbReference>
<dbReference type="SMART" id="SM00382">
    <property type="entry name" value="AAA"/>
    <property type="match status" value="1"/>
</dbReference>
<reference evidence="6 7" key="1">
    <citation type="submission" date="2016-06" db="EMBL/GenBank/DDBJ databases">
        <title>Genome sequence of endosymbiont of Candidatus Endolucinida thiodiazotropha.</title>
        <authorList>
            <person name="Poehlein A."/>
            <person name="Koenig S."/>
            <person name="Heiden S.E."/>
            <person name="Thuermer A."/>
            <person name="Voget S."/>
            <person name="Daniel R."/>
            <person name="Markert S."/>
            <person name="Gros O."/>
            <person name="Schweder T."/>
        </authorList>
    </citation>
    <scope>NUCLEOTIDE SEQUENCE [LARGE SCALE GENOMIC DNA]</scope>
    <source>
        <strain evidence="6 7">COS</strain>
    </source>
</reference>
<dbReference type="InterPro" id="IPR027417">
    <property type="entry name" value="P-loop_NTPase"/>
</dbReference>
<dbReference type="Pfam" id="PF00005">
    <property type="entry name" value="ABC_tran"/>
    <property type="match status" value="1"/>
</dbReference>
<dbReference type="InterPro" id="IPR015854">
    <property type="entry name" value="ABC_transpr_LolD-like"/>
</dbReference>
<name>A0A7Z1AEC8_9GAMM</name>
<keyword evidence="7" id="KW-1185">Reference proteome</keyword>
<comment type="similarity">
    <text evidence="4">Belongs to the ABC transporter superfamily. Macrolide exporter (TC 3.A.1.122) family.</text>
</comment>
<dbReference type="PROSITE" id="PS50893">
    <property type="entry name" value="ABC_TRANSPORTER_2"/>
    <property type="match status" value="1"/>
</dbReference>
<evidence type="ECO:0000256" key="3">
    <source>
        <dbReference type="ARBA" id="ARBA00022840"/>
    </source>
</evidence>
<dbReference type="PANTHER" id="PTHR24220">
    <property type="entry name" value="IMPORT ATP-BINDING PROTEIN"/>
    <property type="match status" value="1"/>
</dbReference>
<dbReference type="AlphaFoldDB" id="A0A7Z1AEC8"/>
<dbReference type="RefSeq" id="WP_069126743.1">
    <property type="nucleotide sequence ID" value="NZ_MARB01000018.1"/>
</dbReference>
<gene>
    <name evidence="6" type="primary">macB_1</name>
    <name evidence="6" type="ORF">CODIS_30750</name>
</gene>
<keyword evidence="2" id="KW-0547">Nucleotide-binding</keyword>
<keyword evidence="3 6" id="KW-0067">ATP-binding</keyword>
<proteinExistence type="inferred from homology"/>
<dbReference type="InterPro" id="IPR017871">
    <property type="entry name" value="ABC_transporter-like_CS"/>
</dbReference>
<evidence type="ECO:0000313" key="7">
    <source>
        <dbReference type="Proteomes" id="UP000094769"/>
    </source>
</evidence>
<evidence type="ECO:0000259" key="5">
    <source>
        <dbReference type="PROSITE" id="PS50893"/>
    </source>
</evidence>
<dbReference type="FunFam" id="3.40.50.300:FF:000032">
    <property type="entry name" value="Export ABC transporter ATP-binding protein"/>
    <property type="match status" value="1"/>
</dbReference>
<dbReference type="OrthoDB" id="9801477at2"/>
<keyword evidence="1" id="KW-0813">Transport</keyword>
<accession>A0A7Z1AEC8</accession>
<dbReference type="GO" id="GO:0022857">
    <property type="term" value="F:transmembrane transporter activity"/>
    <property type="evidence" value="ECO:0007669"/>
    <property type="project" value="TreeGrafter"/>
</dbReference>
<dbReference type="PROSITE" id="PS00211">
    <property type="entry name" value="ABC_TRANSPORTER_1"/>
    <property type="match status" value="1"/>
</dbReference>
<dbReference type="GO" id="GO:0005886">
    <property type="term" value="C:plasma membrane"/>
    <property type="evidence" value="ECO:0007669"/>
    <property type="project" value="TreeGrafter"/>
</dbReference>
<evidence type="ECO:0000256" key="1">
    <source>
        <dbReference type="ARBA" id="ARBA00022448"/>
    </source>
</evidence>
<dbReference type="InterPro" id="IPR003593">
    <property type="entry name" value="AAA+_ATPase"/>
</dbReference>
<comment type="caution">
    <text evidence="6">The sequence shown here is derived from an EMBL/GenBank/DDBJ whole genome shotgun (WGS) entry which is preliminary data.</text>
</comment>
<evidence type="ECO:0000256" key="2">
    <source>
        <dbReference type="ARBA" id="ARBA00022741"/>
    </source>
</evidence>
<dbReference type="EMBL" id="MARB01000018">
    <property type="protein sequence ID" value="ODJ86756.1"/>
    <property type="molecule type" value="Genomic_DNA"/>
</dbReference>
<evidence type="ECO:0000313" key="6">
    <source>
        <dbReference type="EMBL" id="ODJ86756.1"/>
    </source>
</evidence>
<dbReference type="GO" id="GO:0005524">
    <property type="term" value="F:ATP binding"/>
    <property type="evidence" value="ECO:0007669"/>
    <property type="project" value="UniProtKB-KW"/>
</dbReference>
<feature type="domain" description="ABC transporter" evidence="5">
    <location>
        <begin position="2"/>
        <end position="219"/>
    </location>
</feature>
<dbReference type="Proteomes" id="UP000094769">
    <property type="component" value="Unassembled WGS sequence"/>
</dbReference>
<dbReference type="SUPFAM" id="SSF52540">
    <property type="entry name" value="P-loop containing nucleoside triphosphate hydrolases"/>
    <property type="match status" value="1"/>
</dbReference>
<sequence length="220" mass="23693">MIEIQGLSKSYWRGGAELAVIRGVDLHVARGEFVAIMGPSGSGKSTLLNIIGCLDVADHGLYRLGGETVDHAIAHRLARLRALYIGFIFQSFNLIPTRNALKNVALPLLYQGVSGSDRHERAMSVLNHVGMADRAAHLPSELSGGQQQRVAIARALVNRPSLLIADEPTGALDSRNSRQVLSLFKRLHAEGHTLLMVTHDPAVGECADRIVRLGDGAIVT</sequence>